<dbReference type="InterPro" id="IPR009003">
    <property type="entry name" value="Peptidase_S1_PA"/>
</dbReference>
<dbReference type="KEGG" id="cluj:IAU68_10990"/>
<name>A0A7H0JYN8_9CORY</name>
<protein>
    <recommendedName>
        <fullName evidence="5">Serine protease</fullName>
    </recommendedName>
</protein>
<gene>
    <name evidence="1" type="ORF">H7348_10400</name>
    <name evidence="2" type="ORF">IAU68_10990</name>
</gene>
<dbReference type="PROSITE" id="PS00134">
    <property type="entry name" value="TRYPSIN_HIS"/>
    <property type="match status" value="1"/>
</dbReference>
<evidence type="ECO:0000313" key="2">
    <source>
        <dbReference type="EMBL" id="QNP90154.1"/>
    </source>
</evidence>
<dbReference type="EMBL" id="CP061032">
    <property type="protein sequence ID" value="QNP90154.1"/>
    <property type="molecule type" value="Genomic_DNA"/>
</dbReference>
<dbReference type="InterPro" id="IPR018114">
    <property type="entry name" value="TRYPSIN_HIS"/>
</dbReference>
<proteinExistence type="predicted"/>
<dbReference type="Gene3D" id="2.40.10.10">
    <property type="entry name" value="Trypsin-like serine proteases"/>
    <property type="match status" value="1"/>
</dbReference>
<dbReference type="InterPro" id="IPR043504">
    <property type="entry name" value="Peptidase_S1_PA_chymotrypsin"/>
</dbReference>
<organism evidence="2 3">
    <name type="scientific">Corynebacterium lujinxingii</name>
    <dbReference type="NCBI Taxonomy" id="2763010"/>
    <lineage>
        <taxon>Bacteria</taxon>
        <taxon>Bacillati</taxon>
        <taxon>Actinomycetota</taxon>
        <taxon>Actinomycetes</taxon>
        <taxon>Mycobacteriales</taxon>
        <taxon>Corynebacteriaceae</taxon>
        <taxon>Corynebacterium</taxon>
    </lineage>
</organism>
<dbReference type="EMBL" id="JACMYE010000009">
    <property type="protein sequence ID" value="MBC3179706.1"/>
    <property type="molecule type" value="Genomic_DNA"/>
</dbReference>
<keyword evidence="4" id="KW-1185">Reference proteome</keyword>
<evidence type="ECO:0000313" key="4">
    <source>
        <dbReference type="Proteomes" id="UP000642876"/>
    </source>
</evidence>
<evidence type="ECO:0000313" key="1">
    <source>
        <dbReference type="EMBL" id="MBC3179706.1"/>
    </source>
</evidence>
<sequence length="254" mass="26058">MTSSRARGVRNAIVSVVVTLAGVLGMAATPANALPMYAGDSIRIEYSDGVKYGCTLNSIAYRGGAMYGVTAGHCLAPIGGARPVRVLAADARTPISGDLRDSGFLLEGDNTLGGALKDVAWFPMAGHVTDPRAMRGGFIDLPFIGAIQGLSGFAQFINPNRRIAGRQPVTAVRTGQIVCKDGARTSRTCGPVLNVNPRTGEIAVLILSLQGDSGSPVYTVNPDGSANIVGIVSGAAYGMFVAVDAATPLPAGLR</sequence>
<dbReference type="RefSeq" id="WP_171194578.1">
    <property type="nucleotide sequence ID" value="NZ_CP061032.1"/>
</dbReference>
<accession>A0A7H0JYN8</accession>
<dbReference type="GO" id="GO:0004252">
    <property type="term" value="F:serine-type endopeptidase activity"/>
    <property type="evidence" value="ECO:0007669"/>
    <property type="project" value="InterPro"/>
</dbReference>
<evidence type="ECO:0008006" key="5">
    <source>
        <dbReference type="Google" id="ProtNLM"/>
    </source>
</evidence>
<dbReference type="Proteomes" id="UP000642876">
    <property type="component" value="Unassembled WGS sequence"/>
</dbReference>
<evidence type="ECO:0000313" key="3">
    <source>
        <dbReference type="Proteomes" id="UP000516235"/>
    </source>
</evidence>
<dbReference type="SUPFAM" id="SSF50494">
    <property type="entry name" value="Trypsin-like serine proteases"/>
    <property type="match status" value="1"/>
</dbReference>
<dbReference type="AlphaFoldDB" id="A0A7H0JYN8"/>
<dbReference type="GO" id="GO:0006508">
    <property type="term" value="P:proteolysis"/>
    <property type="evidence" value="ECO:0007669"/>
    <property type="project" value="InterPro"/>
</dbReference>
<reference evidence="3 4" key="1">
    <citation type="submission" date="2020-08" db="EMBL/GenBank/DDBJ databases">
        <title>novel species in genus Corynebacterium.</title>
        <authorList>
            <person name="Zhang G."/>
        </authorList>
    </citation>
    <scope>NUCLEOTIDE SEQUENCE [LARGE SCALE GENOMIC DNA]</scope>
    <source>
        <strain evidence="3 4">zg-917</strain>
        <strain evidence="2">Zg-917</strain>
    </source>
</reference>
<dbReference type="Proteomes" id="UP000516235">
    <property type="component" value="Chromosome"/>
</dbReference>